<dbReference type="InterPro" id="IPR036866">
    <property type="entry name" value="RibonucZ/Hydroxyglut_hydro"/>
</dbReference>
<dbReference type="InterPro" id="IPR001279">
    <property type="entry name" value="Metallo-B-lactamas"/>
</dbReference>
<dbReference type="PANTHER" id="PTHR42978">
    <property type="entry name" value="QUORUM-QUENCHING LACTONASE YTNP-RELATED-RELATED"/>
    <property type="match status" value="1"/>
</dbReference>
<reference evidence="7" key="1">
    <citation type="journal article" date="2019" name="Int. J. Syst. Evol. Microbiol.">
        <title>The Global Catalogue of Microorganisms (GCM) 10K type strain sequencing project: providing services to taxonomists for standard genome sequencing and annotation.</title>
        <authorList>
            <consortium name="The Broad Institute Genomics Platform"/>
            <consortium name="The Broad Institute Genome Sequencing Center for Infectious Disease"/>
            <person name="Wu L."/>
            <person name="Ma J."/>
        </authorList>
    </citation>
    <scope>NUCLEOTIDE SEQUENCE [LARGE SCALE GENOMIC DNA]</scope>
    <source>
        <strain evidence="7">KCTC 52042</strain>
    </source>
</reference>
<evidence type="ECO:0000313" key="6">
    <source>
        <dbReference type="EMBL" id="MFD2531997.1"/>
    </source>
</evidence>
<keyword evidence="4" id="KW-0862">Zinc</keyword>
<dbReference type="Gene3D" id="3.60.15.10">
    <property type="entry name" value="Ribonuclease Z/Hydroxyacylglutathione hydrolase-like"/>
    <property type="match status" value="1"/>
</dbReference>
<keyword evidence="7" id="KW-1185">Reference proteome</keyword>
<organism evidence="6 7">
    <name type="scientific">Gracilimonas halophila</name>
    <dbReference type="NCBI Taxonomy" id="1834464"/>
    <lineage>
        <taxon>Bacteria</taxon>
        <taxon>Pseudomonadati</taxon>
        <taxon>Balneolota</taxon>
        <taxon>Balneolia</taxon>
        <taxon>Balneolales</taxon>
        <taxon>Balneolaceae</taxon>
        <taxon>Gracilimonas</taxon>
    </lineage>
</organism>
<evidence type="ECO:0000259" key="5">
    <source>
        <dbReference type="SMART" id="SM00849"/>
    </source>
</evidence>
<protein>
    <submittedName>
        <fullName evidence="6">MBL fold metallo-hydrolase</fullName>
    </submittedName>
</protein>
<keyword evidence="2" id="KW-0479">Metal-binding</keyword>
<evidence type="ECO:0000313" key="7">
    <source>
        <dbReference type="Proteomes" id="UP001597460"/>
    </source>
</evidence>
<dbReference type="InterPro" id="IPR051013">
    <property type="entry name" value="MBL_superfamily_lactonases"/>
</dbReference>
<sequence>MTNSKTTYASVLYEGTFSVGLDKKFVRIDRDDPPAKGALKLSLNPFLIHTPDRNYLFDCGIGEFGEDTGPETIRRNLEQHGLTEFDVTDIFLSHLHYDHIGGLAHREDGYWELTFPEAKIWVSKKGWEKVTAMDKYYDGEKTEFISFIDAKADLHFLSEEDQPYPDMTVKKIGGHTEFHQVLLFDDGEQKYMQAGDVIGTKGSINRKYAAKYDFEPKVSQQMREELARKAFDEGFTIMSYHEDRNPLYKLTGYDEKTGYSTENVDSYEPA</sequence>
<accession>A0ABW5JIZ2</accession>
<name>A0ABW5JIZ2_9BACT</name>
<dbReference type="SUPFAM" id="SSF56281">
    <property type="entry name" value="Metallo-hydrolase/oxidoreductase"/>
    <property type="match status" value="1"/>
</dbReference>
<dbReference type="Pfam" id="PF00753">
    <property type="entry name" value="Lactamase_B"/>
    <property type="match status" value="1"/>
</dbReference>
<feature type="domain" description="Metallo-beta-lactamase" evidence="5">
    <location>
        <begin position="42"/>
        <end position="241"/>
    </location>
</feature>
<keyword evidence="3" id="KW-0378">Hydrolase</keyword>
<evidence type="ECO:0000256" key="2">
    <source>
        <dbReference type="ARBA" id="ARBA00022723"/>
    </source>
</evidence>
<dbReference type="SMART" id="SM00849">
    <property type="entry name" value="Lactamase_B"/>
    <property type="match status" value="1"/>
</dbReference>
<evidence type="ECO:0000256" key="1">
    <source>
        <dbReference type="ARBA" id="ARBA00007749"/>
    </source>
</evidence>
<proteinExistence type="inferred from homology"/>
<comment type="similarity">
    <text evidence="1">Belongs to the metallo-beta-lactamase superfamily.</text>
</comment>
<comment type="caution">
    <text evidence="6">The sequence shown here is derived from an EMBL/GenBank/DDBJ whole genome shotgun (WGS) entry which is preliminary data.</text>
</comment>
<gene>
    <name evidence="6" type="ORF">ACFSVN_06040</name>
</gene>
<dbReference type="EMBL" id="JBHULI010000022">
    <property type="protein sequence ID" value="MFD2531997.1"/>
    <property type="molecule type" value="Genomic_DNA"/>
</dbReference>
<evidence type="ECO:0000256" key="4">
    <source>
        <dbReference type="ARBA" id="ARBA00022833"/>
    </source>
</evidence>
<dbReference type="RefSeq" id="WP_390300030.1">
    <property type="nucleotide sequence ID" value="NZ_JBHULI010000022.1"/>
</dbReference>
<evidence type="ECO:0000256" key="3">
    <source>
        <dbReference type="ARBA" id="ARBA00022801"/>
    </source>
</evidence>
<dbReference type="Proteomes" id="UP001597460">
    <property type="component" value="Unassembled WGS sequence"/>
</dbReference>